<evidence type="ECO:0008006" key="5">
    <source>
        <dbReference type="Google" id="ProtNLM"/>
    </source>
</evidence>
<dbReference type="Pfam" id="PF01535">
    <property type="entry name" value="PPR"/>
    <property type="match status" value="4"/>
</dbReference>
<comment type="caution">
    <text evidence="3">The sequence shown here is derived from an EMBL/GenBank/DDBJ whole genome shotgun (WGS) entry which is preliminary data.</text>
</comment>
<evidence type="ECO:0000256" key="1">
    <source>
        <dbReference type="ARBA" id="ARBA00022737"/>
    </source>
</evidence>
<dbReference type="Pfam" id="PF13041">
    <property type="entry name" value="PPR_2"/>
    <property type="match status" value="1"/>
</dbReference>
<evidence type="ECO:0000313" key="4">
    <source>
        <dbReference type="Proteomes" id="UP000827721"/>
    </source>
</evidence>
<name>A0ABQ8GZ88_9ROSI</name>
<protein>
    <recommendedName>
        <fullName evidence="5">Pentatricopeptide repeat-containing protein</fullName>
    </recommendedName>
</protein>
<accession>A0ABQ8GZ88</accession>
<dbReference type="EMBL" id="JAFEMO010000522">
    <property type="protein sequence ID" value="KAH7511640.1"/>
    <property type="molecule type" value="Genomic_DNA"/>
</dbReference>
<dbReference type="Pfam" id="PF20431">
    <property type="entry name" value="E_motif"/>
    <property type="match status" value="1"/>
</dbReference>
<feature type="repeat" description="PPR" evidence="2">
    <location>
        <begin position="83"/>
        <end position="118"/>
    </location>
</feature>
<keyword evidence="4" id="KW-1185">Reference proteome</keyword>
<dbReference type="InterPro" id="IPR011990">
    <property type="entry name" value="TPR-like_helical_dom_sf"/>
</dbReference>
<dbReference type="PANTHER" id="PTHR47926">
    <property type="entry name" value="PENTATRICOPEPTIDE REPEAT-CONTAINING PROTEIN"/>
    <property type="match status" value="1"/>
</dbReference>
<organism evidence="3 4">
    <name type="scientific">Xanthoceras sorbifolium</name>
    <dbReference type="NCBI Taxonomy" id="99658"/>
    <lineage>
        <taxon>Eukaryota</taxon>
        <taxon>Viridiplantae</taxon>
        <taxon>Streptophyta</taxon>
        <taxon>Embryophyta</taxon>
        <taxon>Tracheophyta</taxon>
        <taxon>Spermatophyta</taxon>
        <taxon>Magnoliopsida</taxon>
        <taxon>eudicotyledons</taxon>
        <taxon>Gunneridae</taxon>
        <taxon>Pentapetalae</taxon>
        <taxon>rosids</taxon>
        <taxon>malvids</taxon>
        <taxon>Sapindales</taxon>
        <taxon>Sapindaceae</taxon>
        <taxon>Xanthoceroideae</taxon>
        <taxon>Xanthoceras</taxon>
    </lineage>
</organism>
<dbReference type="PANTHER" id="PTHR47926:SF463">
    <property type="entry name" value="PENTATRICOPEPTIDE REPEAT-CONTAINING PROTEIN"/>
    <property type="match status" value="1"/>
</dbReference>
<sequence length="608" mass="68419">MERMASFSLALSFLHYPSLSNSLKAFASLSQLKQTHAHLIVSGHRHGHHHLFTSARLLAGAALSPFHDVVYAISIFQNVRIPSLFMYNTMFRALSRHPNRYSLCIQYYKRLLFDGFSPDKFTFPFVLRACSMSSDLFIGKQFHDHVVKFGLESDVFVVNNVLSMYSGFGELDCARKVFEESVGFVDVVSWTTLITGCWDSGEVELARCYFDRMPCKNIVSWNAMINGYARTGRVEEARKLFDEMPERDVASWSGMISGYSQCGMCVEALMVFKDMVEVAMVVPNEPALVSAVSACAQLRASEEGVWLHEYVVENNFRIDVVLGTALVDMYGKCGCIDRAVRVFNSMTEKNVLSWNSMIAGLAMNGCGRQGLSLFWKMQQGGAAPNELTFIALFSGCSHSGLVYEGLRLFDLMTQKYCLRPQAEHYGCIVDLLGRAGLIEEALKFVERMPIEPHPELWGALVSACSIHGDVELGKQLGKRLLDLDPQRSGRYALLSNILADAQRWDDVETVRNLLKDRKVEEDDIEEFSNTWQIVATGLKLYIMHQCFSCASDDDDILMTLVEVMAIALLEILTLLQHYRNANANFKDEYYISCAKAVLDDSFLKSSAF</sequence>
<dbReference type="InterPro" id="IPR002885">
    <property type="entry name" value="PPR_rpt"/>
</dbReference>
<dbReference type="NCBIfam" id="TIGR00756">
    <property type="entry name" value="PPR"/>
    <property type="match status" value="3"/>
</dbReference>
<gene>
    <name evidence="3" type="ORF">JRO89_XSUnG0186400</name>
</gene>
<dbReference type="InterPro" id="IPR046848">
    <property type="entry name" value="E_motif"/>
</dbReference>
<dbReference type="InterPro" id="IPR046960">
    <property type="entry name" value="PPR_At4g14850-like_plant"/>
</dbReference>
<feature type="repeat" description="PPR" evidence="2">
    <location>
        <begin position="217"/>
        <end position="251"/>
    </location>
</feature>
<dbReference type="Gene3D" id="1.25.40.10">
    <property type="entry name" value="Tetratricopeptide repeat domain"/>
    <property type="match status" value="4"/>
</dbReference>
<proteinExistence type="predicted"/>
<evidence type="ECO:0000256" key="2">
    <source>
        <dbReference type="PROSITE-ProRule" id="PRU00708"/>
    </source>
</evidence>
<reference evidence="3 4" key="1">
    <citation type="submission" date="2021-02" db="EMBL/GenBank/DDBJ databases">
        <title>Plant Genome Project.</title>
        <authorList>
            <person name="Zhang R.-G."/>
        </authorList>
    </citation>
    <scope>NUCLEOTIDE SEQUENCE [LARGE SCALE GENOMIC DNA]</scope>
    <source>
        <tissue evidence="3">Leaves</tissue>
    </source>
</reference>
<dbReference type="Proteomes" id="UP000827721">
    <property type="component" value="Unassembled WGS sequence"/>
</dbReference>
<keyword evidence="1" id="KW-0677">Repeat</keyword>
<dbReference type="PROSITE" id="PS51375">
    <property type="entry name" value="PPR"/>
    <property type="match status" value="3"/>
</dbReference>
<feature type="repeat" description="PPR" evidence="2">
    <location>
        <begin position="350"/>
        <end position="384"/>
    </location>
</feature>
<evidence type="ECO:0000313" key="3">
    <source>
        <dbReference type="EMBL" id="KAH7511640.1"/>
    </source>
</evidence>